<evidence type="ECO:0000313" key="3">
    <source>
        <dbReference type="Proteomes" id="UP000014803"/>
    </source>
</evidence>
<dbReference type="OrthoDB" id="335644at2"/>
<dbReference type="Proteomes" id="UP000014803">
    <property type="component" value="Chromosome"/>
</dbReference>
<reference evidence="2 3" key="1">
    <citation type="journal article" date="2013" name="Sci. Rep.">
        <title>Extraordinary expansion of a Sorangium cellulosum genome from an alkaline milieu.</title>
        <authorList>
            <person name="Han K."/>
            <person name="Li Z.F."/>
            <person name="Peng R."/>
            <person name="Zhu L.P."/>
            <person name="Zhou T."/>
            <person name="Wang L.G."/>
            <person name="Li S.G."/>
            <person name="Zhang X.B."/>
            <person name="Hu W."/>
            <person name="Wu Z.H."/>
            <person name="Qin N."/>
            <person name="Li Y.Z."/>
        </authorList>
    </citation>
    <scope>NUCLEOTIDE SEQUENCE [LARGE SCALE GENOMIC DNA]</scope>
    <source>
        <strain evidence="2 3">So0157-2</strain>
    </source>
</reference>
<proteinExistence type="predicted"/>
<dbReference type="PATRIC" id="fig|1254432.3.peg.10377"/>
<dbReference type="STRING" id="1254432.SCE1572_45940"/>
<evidence type="ECO:0000313" key="2">
    <source>
        <dbReference type="EMBL" id="AGP41196.1"/>
    </source>
</evidence>
<organism evidence="2 3">
    <name type="scientific">Sorangium cellulosum So0157-2</name>
    <dbReference type="NCBI Taxonomy" id="1254432"/>
    <lineage>
        <taxon>Bacteria</taxon>
        <taxon>Pseudomonadati</taxon>
        <taxon>Myxococcota</taxon>
        <taxon>Polyangia</taxon>
        <taxon>Polyangiales</taxon>
        <taxon>Polyangiaceae</taxon>
        <taxon>Sorangium</taxon>
    </lineage>
</organism>
<protein>
    <submittedName>
        <fullName evidence="2">Uncharacterized protein</fullName>
    </submittedName>
</protein>
<accession>S4YA46</accession>
<dbReference type="HOGENOM" id="CLU_2496274_0_0_7"/>
<sequence>MGDDQHRQDGGQQAEASPTPQHADEPSVDPVNRPDPIIELYKKHVDRSLLRENLKLTPEQRLLKMMDLQRFAAELQRAGRAARKRP</sequence>
<dbReference type="RefSeq" id="WP_020741029.1">
    <property type="nucleotide sequence ID" value="NC_021658.1"/>
</dbReference>
<dbReference type="AlphaFoldDB" id="S4YA46"/>
<feature type="region of interest" description="Disordered" evidence="1">
    <location>
        <begin position="1"/>
        <end position="35"/>
    </location>
</feature>
<evidence type="ECO:0000256" key="1">
    <source>
        <dbReference type="SAM" id="MobiDB-lite"/>
    </source>
</evidence>
<gene>
    <name evidence="2" type="ORF">SCE1572_45940</name>
</gene>
<name>S4YA46_SORCE</name>
<dbReference type="KEGG" id="scu:SCE1572_45940"/>
<dbReference type="EMBL" id="CP003969">
    <property type="protein sequence ID" value="AGP41196.1"/>
    <property type="molecule type" value="Genomic_DNA"/>
</dbReference>